<dbReference type="GO" id="GO:0000976">
    <property type="term" value="F:transcription cis-regulatory region binding"/>
    <property type="evidence" value="ECO:0007669"/>
    <property type="project" value="TreeGrafter"/>
</dbReference>
<dbReference type="GeneID" id="93569375"/>
<dbReference type="GO" id="GO:0005634">
    <property type="term" value="C:nucleus"/>
    <property type="evidence" value="ECO:0007669"/>
    <property type="project" value="TreeGrafter"/>
</dbReference>
<evidence type="ECO:0000256" key="2">
    <source>
        <dbReference type="SAM" id="MobiDB-lite"/>
    </source>
</evidence>
<dbReference type="RefSeq" id="XP_067485044.1">
    <property type="nucleotide sequence ID" value="XM_067616887.1"/>
</dbReference>
<dbReference type="GO" id="GO:0045944">
    <property type="term" value="P:positive regulation of transcription by RNA polymerase II"/>
    <property type="evidence" value="ECO:0007669"/>
    <property type="project" value="TreeGrafter"/>
</dbReference>
<dbReference type="AlphaFoldDB" id="A0A1L9V1J1"/>
<protein>
    <submittedName>
        <fullName evidence="3">Uncharacterized protein</fullName>
    </submittedName>
</protein>
<dbReference type="VEuPathDB" id="FungiDB:ASPBRDRAFT_115306"/>
<name>A0A1L9V1J1_ASPBC</name>
<keyword evidence="1" id="KW-0539">Nucleus</keyword>
<evidence type="ECO:0000313" key="4">
    <source>
        <dbReference type="Proteomes" id="UP000184499"/>
    </source>
</evidence>
<evidence type="ECO:0000313" key="3">
    <source>
        <dbReference type="EMBL" id="OJJ77797.1"/>
    </source>
</evidence>
<reference evidence="4" key="1">
    <citation type="journal article" date="2017" name="Genome Biol.">
        <title>Comparative genomics reveals high biological diversity and specific adaptations in the industrially and medically important fungal genus Aspergillus.</title>
        <authorList>
            <person name="de Vries R.P."/>
            <person name="Riley R."/>
            <person name="Wiebenga A."/>
            <person name="Aguilar-Osorio G."/>
            <person name="Amillis S."/>
            <person name="Uchima C.A."/>
            <person name="Anderluh G."/>
            <person name="Asadollahi M."/>
            <person name="Askin M."/>
            <person name="Barry K."/>
            <person name="Battaglia E."/>
            <person name="Bayram O."/>
            <person name="Benocci T."/>
            <person name="Braus-Stromeyer S.A."/>
            <person name="Caldana C."/>
            <person name="Canovas D."/>
            <person name="Cerqueira G.C."/>
            <person name="Chen F."/>
            <person name="Chen W."/>
            <person name="Choi C."/>
            <person name="Clum A."/>
            <person name="Dos Santos R.A."/>
            <person name="Damasio A.R."/>
            <person name="Diallinas G."/>
            <person name="Emri T."/>
            <person name="Fekete E."/>
            <person name="Flipphi M."/>
            <person name="Freyberg S."/>
            <person name="Gallo A."/>
            <person name="Gournas C."/>
            <person name="Habgood R."/>
            <person name="Hainaut M."/>
            <person name="Harispe M.L."/>
            <person name="Henrissat B."/>
            <person name="Hilden K.S."/>
            <person name="Hope R."/>
            <person name="Hossain A."/>
            <person name="Karabika E."/>
            <person name="Karaffa L."/>
            <person name="Karanyi Z."/>
            <person name="Krasevec N."/>
            <person name="Kuo A."/>
            <person name="Kusch H."/>
            <person name="LaButti K."/>
            <person name="Lagendijk E.L."/>
            <person name="Lapidus A."/>
            <person name="Levasseur A."/>
            <person name="Lindquist E."/>
            <person name="Lipzen A."/>
            <person name="Logrieco A.F."/>
            <person name="MacCabe A."/>
            <person name="Maekelae M.R."/>
            <person name="Malavazi I."/>
            <person name="Melin P."/>
            <person name="Meyer V."/>
            <person name="Mielnichuk N."/>
            <person name="Miskei M."/>
            <person name="Molnar A.P."/>
            <person name="Mule G."/>
            <person name="Ngan C.Y."/>
            <person name="Orejas M."/>
            <person name="Orosz E."/>
            <person name="Ouedraogo J.P."/>
            <person name="Overkamp K.M."/>
            <person name="Park H.-S."/>
            <person name="Perrone G."/>
            <person name="Piumi F."/>
            <person name="Punt P.J."/>
            <person name="Ram A.F."/>
            <person name="Ramon A."/>
            <person name="Rauscher S."/>
            <person name="Record E."/>
            <person name="Riano-Pachon D.M."/>
            <person name="Robert V."/>
            <person name="Roehrig J."/>
            <person name="Ruller R."/>
            <person name="Salamov A."/>
            <person name="Salih N.S."/>
            <person name="Samson R.A."/>
            <person name="Sandor E."/>
            <person name="Sanguinetti M."/>
            <person name="Schuetze T."/>
            <person name="Sepcic K."/>
            <person name="Shelest E."/>
            <person name="Sherlock G."/>
            <person name="Sophianopoulou V."/>
            <person name="Squina F.M."/>
            <person name="Sun H."/>
            <person name="Susca A."/>
            <person name="Todd R.B."/>
            <person name="Tsang A."/>
            <person name="Unkles S.E."/>
            <person name="van de Wiele N."/>
            <person name="van Rossen-Uffink D."/>
            <person name="Oliveira J.V."/>
            <person name="Vesth T.C."/>
            <person name="Visser J."/>
            <person name="Yu J.-H."/>
            <person name="Zhou M."/>
            <person name="Andersen M.R."/>
            <person name="Archer D.B."/>
            <person name="Baker S.E."/>
            <person name="Benoit I."/>
            <person name="Brakhage A.A."/>
            <person name="Braus G.H."/>
            <person name="Fischer R."/>
            <person name="Frisvad J.C."/>
            <person name="Goldman G.H."/>
            <person name="Houbraken J."/>
            <person name="Oakley B."/>
            <person name="Pocsi I."/>
            <person name="Scazzocchio C."/>
            <person name="Seiboth B."/>
            <person name="vanKuyk P.A."/>
            <person name="Wortman J."/>
            <person name="Dyer P.S."/>
            <person name="Grigoriev I.V."/>
        </authorList>
    </citation>
    <scope>NUCLEOTIDE SEQUENCE [LARGE SCALE GENOMIC DNA]</scope>
    <source>
        <strain evidence="4">CBS 101740 / IMI 381727 / IBT 21946</strain>
    </source>
</reference>
<dbReference type="STRING" id="767769.A0A1L9V1J1"/>
<dbReference type="EMBL" id="KV878679">
    <property type="protein sequence ID" value="OJJ77797.1"/>
    <property type="molecule type" value="Genomic_DNA"/>
</dbReference>
<proteinExistence type="predicted"/>
<dbReference type="OrthoDB" id="5418899at2759"/>
<sequence length="440" mass="50084">MEELSEFRDLAGISATTEQNTTNLPHDTLPDGNSREVGHGLESRTSNACDWDTYQDRCEMALFLRCFSEGPGKWTDVLGSHQPYFSQNIITLSQTSPLIRYAACALGANYLGRVKGPALKTHTTMRNGFTESQPDFIWYGTKYYDKALQLLAQQAQDPCDSHGITMTGDPDTSYDRAANIYPAIAECILSQYVDINVSRRRTRLDPNNLSLWRELGGLPLNDKGDLLLDHISEQQKATLLFKSLVRLLCQLLNSSLSDTAEWISINSEFDRWYSILPSWFSSPLVWTWAPDECPDQNPRHPAASSATWFSCDTCALAMAFYHMGRMLLLIHQPIELFLEQYGDQPDVLYTYKKWWKDLRQHSSQTVSIARGMPNDTVRKYLLQPLHVAGRCMLDTRDRLELLDIFKQIGDDLGVATEYYRRDLCGTWGYPLSCARDKLGE</sequence>
<evidence type="ECO:0000256" key="1">
    <source>
        <dbReference type="ARBA" id="ARBA00023242"/>
    </source>
</evidence>
<dbReference type="GO" id="GO:0003700">
    <property type="term" value="F:DNA-binding transcription factor activity"/>
    <property type="evidence" value="ECO:0007669"/>
    <property type="project" value="TreeGrafter"/>
</dbReference>
<feature type="compositionally biased region" description="Polar residues" evidence="2">
    <location>
        <begin position="15"/>
        <end position="25"/>
    </location>
</feature>
<feature type="region of interest" description="Disordered" evidence="2">
    <location>
        <begin position="15"/>
        <end position="40"/>
    </location>
</feature>
<keyword evidence="4" id="KW-1185">Reference proteome</keyword>
<dbReference type="Proteomes" id="UP000184499">
    <property type="component" value="Unassembled WGS sequence"/>
</dbReference>
<accession>A0A1L9V1J1</accession>
<gene>
    <name evidence="3" type="ORF">ASPBRDRAFT_115306</name>
</gene>
<dbReference type="PANTHER" id="PTHR37534">
    <property type="entry name" value="TRANSCRIPTIONAL ACTIVATOR PROTEIN UGA3"/>
    <property type="match status" value="1"/>
</dbReference>
<organism evidence="3 4">
    <name type="scientific">Aspergillus brasiliensis (strain CBS 101740 / IMI 381727 / IBT 21946)</name>
    <dbReference type="NCBI Taxonomy" id="767769"/>
    <lineage>
        <taxon>Eukaryota</taxon>
        <taxon>Fungi</taxon>
        <taxon>Dikarya</taxon>
        <taxon>Ascomycota</taxon>
        <taxon>Pezizomycotina</taxon>
        <taxon>Eurotiomycetes</taxon>
        <taxon>Eurotiomycetidae</taxon>
        <taxon>Eurotiales</taxon>
        <taxon>Aspergillaceae</taxon>
        <taxon>Aspergillus</taxon>
        <taxon>Aspergillus subgen. Circumdati</taxon>
    </lineage>
</organism>
<dbReference type="PANTHER" id="PTHR37534:SF9">
    <property type="entry name" value="ZN(II)2CYS6 TRANSCRIPTION FACTOR (EUROFUNG)"/>
    <property type="match status" value="1"/>
</dbReference>